<organism evidence="1 2">
    <name type="scientific">Dermatophagoides pteronyssinus</name>
    <name type="common">European house dust mite</name>
    <dbReference type="NCBI Taxonomy" id="6956"/>
    <lineage>
        <taxon>Eukaryota</taxon>
        <taxon>Metazoa</taxon>
        <taxon>Ecdysozoa</taxon>
        <taxon>Arthropoda</taxon>
        <taxon>Chelicerata</taxon>
        <taxon>Arachnida</taxon>
        <taxon>Acari</taxon>
        <taxon>Acariformes</taxon>
        <taxon>Sarcoptiformes</taxon>
        <taxon>Astigmata</taxon>
        <taxon>Psoroptidia</taxon>
        <taxon>Analgoidea</taxon>
        <taxon>Pyroglyphidae</taxon>
        <taxon>Dermatophagoidinae</taxon>
        <taxon>Dermatophagoides</taxon>
    </lineage>
</organism>
<comment type="caution">
    <text evidence="1">The sequence shown here is derived from an EMBL/GenBank/DDBJ whole genome shotgun (WGS) entry which is preliminary data.</text>
</comment>
<protein>
    <submittedName>
        <fullName evidence="1">Uncharacterized protein</fullName>
    </submittedName>
</protein>
<reference evidence="1 2" key="2">
    <citation type="journal article" date="2022" name="Mol. Biol. Evol.">
        <title>Comparative Genomics Reveals Insights into the Divergent Evolution of Astigmatic Mites and Household Pest Adaptations.</title>
        <authorList>
            <person name="Xiong Q."/>
            <person name="Wan A.T."/>
            <person name="Liu X."/>
            <person name="Fung C.S."/>
            <person name="Xiao X."/>
            <person name="Malainual N."/>
            <person name="Hou J."/>
            <person name="Wang L."/>
            <person name="Wang M."/>
            <person name="Yang K.Y."/>
            <person name="Cui Y."/>
            <person name="Leung E.L."/>
            <person name="Nong W."/>
            <person name="Shin S.K."/>
            <person name="Au S.W."/>
            <person name="Jeong K.Y."/>
            <person name="Chew F.T."/>
            <person name="Hui J.H."/>
            <person name="Leung T.F."/>
            <person name="Tungtrongchitr A."/>
            <person name="Zhong N."/>
            <person name="Liu Z."/>
            <person name="Tsui S.K."/>
        </authorList>
    </citation>
    <scope>NUCLEOTIDE SEQUENCE [LARGE SCALE GENOMIC DNA]</scope>
    <source>
        <strain evidence="1">Derp</strain>
    </source>
</reference>
<name>A0ABQ8JWC3_DERPT</name>
<accession>A0ABQ8JWC3</accession>
<dbReference type="Proteomes" id="UP000887458">
    <property type="component" value="Unassembled WGS sequence"/>
</dbReference>
<evidence type="ECO:0000313" key="2">
    <source>
        <dbReference type="Proteomes" id="UP000887458"/>
    </source>
</evidence>
<proteinExistence type="predicted"/>
<evidence type="ECO:0000313" key="1">
    <source>
        <dbReference type="EMBL" id="KAH9426913.1"/>
    </source>
</evidence>
<dbReference type="EMBL" id="NJHN03000007">
    <property type="protein sequence ID" value="KAH9426913.1"/>
    <property type="molecule type" value="Genomic_DNA"/>
</dbReference>
<gene>
    <name evidence="1" type="ORF">DERP_011582</name>
</gene>
<reference evidence="1 2" key="1">
    <citation type="journal article" date="2018" name="J. Allergy Clin. Immunol.">
        <title>High-quality assembly of Dermatophagoides pteronyssinus genome and transcriptome reveals a wide range of novel allergens.</title>
        <authorList>
            <person name="Liu X.Y."/>
            <person name="Yang K.Y."/>
            <person name="Wang M.Q."/>
            <person name="Kwok J.S."/>
            <person name="Zeng X."/>
            <person name="Yang Z."/>
            <person name="Xiao X.J."/>
            <person name="Lau C.P."/>
            <person name="Li Y."/>
            <person name="Huang Z.M."/>
            <person name="Ba J.G."/>
            <person name="Yim A.K."/>
            <person name="Ouyang C.Y."/>
            <person name="Ngai S.M."/>
            <person name="Chan T.F."/>
            <person name="Leung E.L."/>
            <person name="Liu L."/>
            <person name="Liu Z.G."/>
            <person name="Tsui S.K."/>
        </authorList>
    </citation>
    <scope>NUCLEOTIDE SEQUENCE [LARGE SCALE GENOMIC DNA]</scope>
    <source>
        <strain evidence="1">Derp</strain>
    </source>
</reference>
<keyword evidence="2" id="KW-1185">Reference proteome</keyword>
<sequence length="77" mass="9100">MIVLTDYQNGVLPVNFLLEKKEKFLMLKLKNQLAKIYQKFKFSTKKRYTEKIHIISLIALHFRLNFSVSKVVLKTGI</sequence>